<evidence type="ECO:0000313" key="6">
    <source>
        <dbReference type="Proteomes" id="UP000006056"/>
    </source>
</evidence>
<dbReference type="SMART" id="SM01008">
    <property type="entry name" value="Ald_Xan_dh_C"/>
    <property type="match status" value="1"/>
</dbReference>
<organism evidence="5 6">
    <name type="scientific">Terriglobus roseus (strain DSM 18391 / NRRL B-41598 / KBS 63)</name>
    <dbReference type="NCBI Taxonomy" id="926566"/>
    <lineage>
        <taxon>Bacteria</taxon>
        <taxon>Pseudomonadati</taxon>
        <taxon>Acidobacteriota</taxon>
        <taxon>Terriglobia</taxon>
        <taxon>Terriglobales</taxon>
        <taxon>Acidobacteriaceae</taxon>
        <taxon>Terriglobus</taxon>
    </lineage>
</organism>
<dbReference type="KEGG" id="trs:Terro_1959"/>
<protein>
    <submittedName>
        <fullName evidence="5">Aerobic-type carbon monoxide dehydrogenase, large subunit CoxL/CutL-like protein</fullName>
    </submittedName>
</protein>
<dbReference type="AlphaFoldDB" id="I3ZH68"/>
<dbReference type="InterPro" id="IPR000674">
    <property type="entry name" value="Ald_Oxase/Xan_DH_a/b"/>
</dbReference>
<dbReference type="EMBL" id="CP003379">
    <property type="protein sequence ID" value="AFL88586.1"/>
    <property type="molecule type" value="Genomic_DNA"/>
</dbReference>
<dbReference type="InterPro" id="IPR036856">
    <property type="entry name" value="Ald_Oxase/Xan_DH_a/b_sf"/>
</dbReference>
<sequence length="753" mass="80598">MMDEMQEQKSPVGNGKELPVRYDGKLKVLGKAKYAAEFAKEIEEQFKGKGMLYAYLVVSNIASGEIISMDTSAADHASGVVKILTPFNAPKLPMVAPQPPATRKLSLLQDRTVYYNGEPIGIVLAKSQVEAAHAASLIKVKYKVVPSKLNFDKRLGEARMPKGGNAPKAQKHGDEAAAWAKATTVVEHTYSTPLQTHNPMEPHATIAAWEADKLTVYDATQYISGDKQTLAKHFSLPLDSVHVIDPYVGGGFGSKGSTWSHVVLCALAAKVAGVPVKLVMERNQMFGPVGGRPKTVQTIKLGTDNTGKLVAIQHDVILPASVMEDFMEAAANQTTMLYQCDQISTSHKMVDMNIGVQTFQRAPGEAVGTAALESAMDELAIKLNMDPLQLRMLNYAEKDPGQQKEFSSKHLKDAYTQAAERFGWTKRNSTPGAMREGNKHIGYGMATATYPANRSAAMAVIRLQANGRMFIGSGTQDLGTGMYTMMAQTVMQELDVPWEMIDVKLGDSTLPKAPVSGGSQSTASVGPAVKEACNQLKLKLANMAAADPSSKLYGAMVNDIEVKGGMLVSKTDASKSEPLAASIARNKGAAIEETGSGEPSQEAQRALSTHSWGAVFAEVAVDDHTHMVEVRRVVATYDIGKLLNKKTGMSQLEGGIVWGIGTALTEETVLDNTTGRIVNNNLAEYHVPVNLDAGIIDVTVIDTPDTKFNPQGARGVGEIGITGVAGAIANAIFNATGKRVRDFPITPDKIMAA</sequence>
<dbReference type="InterPro" id="IPR046867">
    <property type="entry name" value="AldOxase/xan_DH_MoCoBD2"/>
</dbReference>
<dbReference type="STRING" id="926566.Terro_1959"/>
<reference evidence="5 6" key="1">
    <citation type="submission" date="2012-06" db="EMBL/GenBank/DDBJ databases">
        <title>Complete genome of Terriglobus roseus DSM 18391.</title>
        <authorList>
            <consortium name="US DOE Joint Genome Institute (JGI-PGF)"/>
            <person name="Lucas S."/>
            <person name="Copeland A."/>
            <person name="Lapidus A."/>
            <person name="Glavina del Rio T."/>
            <person name="Dalin E."/>
            <person name="Tice H."/>
            <person name="Bruce D."/>
            <person name="Goodwin L."/>
            <person name="Pitluck S."/>
            <person name="Peters L."/>
            <person name="Mikhailova N."/>
            <person name="Munk A.C.C."/>
            <person name="Kyrpides N."/>
            <person name="Mavromatis K."/>
            <person name="Ivanova N."/>
            <person name="Brettin T."/>
            <person name="Detter J.C."/>
            <person name="Han C."/>
            <person name="Larimer F."/>
            <person name="Land M."/>
            <person name="Hauser L."/>
            <person name="Markowitz V."/>
            <person name="Cheng J.-F."/>
            <person name="Hugenholtz P."/>
            <person name="Woyke T."/>
            <person name="Wu D."/>
            <person name="Brambilla E."/>
            <person name="Klenk H.-P."/>
            <person name="Eisen J.A."/>
        </authorList>
    </citation>
    <scope>NUCLEOTIDE SEQUENCE [LARGE SCALE GENOMIC DNA]</scope>
    <source>
        <strain evidence="5">DSM 18391</strain>
        <strain evidence="6">DSM 18391 / NRRL B-41598 / KBS 63</strain>
    </source>
</reference>
<keyword evidence="1" id="KW-0500">Molybdenum</keyword>
<dbReference type="EMBL" id="CP003379">
    <property type="protein sequence ID" value="AFL88245.1"/>
    <property type="molecule type" value="Genomic_DNA"/>
</dbReference>
<dbReference type="GO" id="GO:0005506">
    <property type="term" value="F:iron ion binding"/>
    <property type="evidence" value="ECO:0007669"/>
    <property type="project" value="InterPro"/>
</dbReference>
<dbReference type="SUPFAM" id="SSF56003">
    <property type="entry name" value="Molybdenum cofactor-binding domain"/>
    <property type="match status" value="1"/>
</dbReference>
<keyword evidence="2" id="KW-0560">Oxidoreductase</keyword>
<dbReference type="Pfam" id="PF01315">
    <property type="entry name" value="Ald_Xan_dh_C"/>
    <property type="match status" value="1"/>
</dbReference>
<accession>I3ZH68</accession>
<name>I3ZH68_TERRK</name>
<dbReference type="InterPro" id="IPR016208">
    <property type="entry name" value="Ald_Oxase/xanthine_DH-like"/>
</dbReference>
<dbReference type="GO" id="GO:0016491">
    <property type="term" value="F:oxidoreductase activity"/>
    <property type="evidence" value="ECO:0007669"/>
    <property type="project" value="UniProtKB-KW"/>
</dbReference>
<dbReference type="InterPro" id="IPR008274">
    <property type="entry name" value="AldOxase/xan_DH_MoCoBD1"/>
</dbReference>
<dbReference type="InterPro" id="IPR037165">
    <property type="entry name" value="AldOxase/xan_DH_Mopterin-bd_sf"/>
</dbReference>
<dbReference type="eggNOG" id="COG1529">
    <property type="taxonomic scope" value="Bacteria"/>
</dbReference>
<feature type="domain" description="Aldehyde oxidase/xanthine dehydrogenase a/b hammerhead" evidence="3">
    <location>
        <begin position="29"/>
        <end position="146"/>
    </location>
</feature>
<dbReference type="PANTHER" id="PTHR11908">
    <property type="entry name" value="XANTHINE DEHYDROGENASE"/>
    <property type="match status" value="1"/>
</dbReference>
<gene>
    <name evidence="4" type="ordered locus">Terro_1959</name>
    <name evidence="5" type="ordered locus">Terro_2325</name>
</gene>
<evidence type="ECO:0000256" key="2">
    <source>
        <dbReference type="ARBA" id="ARBA00023002"/>
    </source>
</evidence>
<evidence type="ECO:0000313" key="4">
    <source>
        <dbReference type="EMBL" id="AFL88245.1"/>
    </source>
</evidence>
<evidence type="ECO:0000256" key="1">
    <source>
        <dbReference type="ARBA" id="ARBA00022505"/>
    </source>
</evidence>
<keyword evidence="6" id="KW-1185">Reference proteome</keyword>
<dbReference type="HOGENOM" id="CLU_001681_2_2_0"/>
<dbReference type="Proteomes" id="UP000006056">
    <property type="component" value="Chromosome"/>
</dbReference>
<dbReference type="Pfam" id="PF02738">
    <property type="entry name" value="MoCoBD_1"/>
    <property type="match status" value="1"/>
</dbReference>
<evidence type="ECO:0000259" key="3">
    <source>
        <dbReference type="SMART" id="SM01008"/>
    </source>
</evidence>
<dbReference type="PATRIC" id="fig|926566.3.peg.1933"/>
<dbReference type="RefSeq" id="WP_014785814.1">
    <property type="nucleotide sequence ID" value="NC_018014.1"/>
</dbReference>
<dbReference type="Pfam" id="PF20256">
    <property type="entry name" value="MoCoBD_2"/>
    <property type="match status" value="1"/>
</dbReference>
<proteinExistence type="predicted"/>
<dbReference type="KEGG" id="trs:Terro_2325"/>
<evidence type="ECO:0000313" key="5">
    <source>
        <dbReference type="EMBL" id="AFL88586.1"/>
    </source>
</evidence>
<dbReference type="Gene3D" id="3.30.365.10">
    <property type="entry name" value="Aldehyde oxidase/xanthine dehydrogenase, molybdopterin binding domain"/>
    <property type="match status" value="4"/>
</dbReference>
<dbReference type="SUPFAM" id="SSF54665">
    <property type="entry name" value="CO dehydrogenase molybdoprotein N-domain-like"/>
    <property type="match status" value="1"/>
</dbReference>
<dbReference type="PANTHER" id="PTHR11908:SF132">
    <property type="entry name" value="ALDEHYDE OXIDASE 1-RELATED"/>
    <property type="match status" value="1"/>
</dbReference>
<dbReference type="Gene3D" id="3.90.1170.50">
    <property type="entry name" value="Aldehyde oxidase/xanthine dehydrogenase, a/b hammerhead"/>
    <property type="match status" value="1"/>
</dbReference>